<proteinExistence type="predicted"/>
<accession>A0A645GRG9</accession>
<dbReference type="EMBL" id="VSSQ01075676">
    <property type="protein sequence ID" value="MPN26223.1"/>
    <property type="molecule type" value="Genomic_DNA"/>
</dbReference>
<dbReference type="AlphaFoldDB" id="A0A645GRG9"/>
<sequence>MDAGGGQHPGHVLVDLKIDVLCLPNHSQTDGGHTPGAEISMLVHWRNRGAVCVHVHIISKKRRNVPITAGHQISIAPCDSPSGACARKPGNSPDSFKGLPSIACHGQDIQHRVHLHAAQCAGAHTLSYGLIDGARDGQGNIRAKGPAVLSLPRNLLRSH</sequence>
<reference evidence="1" key="1">
    <citation type="submission" date="2019-08" db="EMBL/GenBank/DDBJ databases">
        <authorList>
            <person name="Kucharzyk K."/>
            <person name="Murdoch R.W."/>
            <person name="Higgins S."/>
            <person name="Loffler F."/>
        </authorList>
    </citation>
    <scope>NUCLEOTIDE SEQUENCE</scope>
</reference>
<comment type="caution">
    <text evidence="1">The sequence shown here is derived from an EMBL/GenBank/DDBJ whole genome shotgun (WGS) entry which is preliminary data.</text>
</comment>
<organism evidence="1">
    <name type="scientific">bioreactor metagenome</name>
    <dbReference type="NCBI Taxonomy" id="1076179"/>
    <lineage>
        <taxon>unclassified sequences</taxon>
        <taxon>metagenomes</taxon>
        <taxon>ecological metagenomes</taxon>
    </lineage>
</organism>
<name>A0A645GRG9_9ZZZZ</name>
<gene>
    <name evidence="1" type="ORF">SDC9_173647</name>
</gene>
<evidence type="ECO:0000313" key="1">
    <source>
        <dbReference type="EMBL" id="MPN26223.1"/>
    </source>
</evidence>
<protein>
    <submittedName>
        <fullName evidence="1">Uncharacterized protein</fullName>
    </submittedName>
</protein>